<dbReference type="InterPro" id="IPR051985">
    <property type="entry name" value="NR_tyrosine_phosphatase"/>
</dbReference>
<evidence type="ECO:0000256" key="12">
    <source>
        <dbReference type="SAM" id="MobiDB-lite"/>
    </source>
</evidence>
<keyword evidence="5" id="KW-0597">Phosphoprotein</keyword>
<dbReference type="SMART" id="SM00194">
    <property type="entry name" value="PTPc"/>
    <property type="match status" value="1"/>
</dbReference>
<keyword evidence="9" id="KW-0472">Membrane</keyword>
<comment type="caution">
    <text evidence="15">The sequence shown here is derived from an EMBL/GenBank/DDBJ whole genome shotgun (WGS) entry which is preliminary data.</text>
</comment>
<feature type="domain" description="Tyrosine-protein phosphatase" evidence="13">
    <location>
        <begin position="16"/>
        <end position="296"/>
    </location>
</feature>
<dbReference type="SUPFAM" id="SSF52799">
    <property type="entry name" value="(Phosphotyrosine protein) phosphatases II"/>
    <property type="match status" value="1"/>
</dbReference>
<feature type="region of interest" description="Disordered" evidence="12">
    <location>
        <begin position="302"/>
        <end position="462"/>
    </location>
</feature>
<keyword evidence="16" id="KW-1185">Reference proteome</keyword>
<dbReference type="GO" id="GO:0005783">
    <property type="term" value="C:endoplasmic reticulum"/>
    <property type="evidence" value="ECO:0007669"/>
    <property type="project" value="UniProtKB-SubCell"/>
</dbReference>
<comment type="similarity">
    <text evidence="3">Belongs to the protein-tyrosine phosphatase family. Non-receptor class 1 subfamily.</text>
</comment>
<dbReference type="PROSITE" id="PS50056">
    <property type="entry name" value="TYR_PHOSPHATASE_2"/>
    <property type="match status" value="1"/>
</dbReference>
<keyword evidence="6 15" id="KW-0378">Hydrolase</keyword>
<dbReference type="SMART" id="SM00404">
    <property type="entry name" value="PTPc_motif"/>
    <property type="match status" value="1"/>
</dbReference>
<evidence type="ECO:0000313" key="16">
    <source>
        <dbReference type="Proteomes" id="UP001381693"/>
    </source>
</evidence>
<dbReference type="PANTHER" id="PTHR46047">
    <property type="entry name" value="TYROSINE-PROTEIN PHOSPHATASE NON-RECEPTOR TYPE 61F"/>
    <property type="match status" value="1"/>
</dbReference>
<dbReference type="EC" id="3.1.3.48" evidence="4"/>
<dbReference type="InterPro" id="IPR003595">
    <property type="entry name" value="Tyr_Pase_cat"/>
</dbReference>
<feature type="binding site" evidence="11">
    <location>
        <position position="281"/>
    </location>
    <ligand>
        <name>substrate</name>
    </ligand>
</feature>
<dbReference type="GO" id="GO:0019901">
    <property type="term" value="F:protein kinase binding"/>
    <property type="evidence" value="ECO:0007669"/>
    <property type="project" value="TreeGrafter"/>
</dbReference>
<dbReference type="Proteomes" id="UP001381693">
    <property type="component" value="Unassembled WGS sequence"/>
</dbReference>
<reference evidence="15 16" key="1">
    <citation type="submission" date="2023-11" db="EMBL/GenBank/DDBJ databases">
        <title>Halocaridina rubra genome assembly.</title>
        <authorList>
            <person name="Smith C."/>
        </authorList>
    </citation>
    <scope>NUCLEOTIDE SEQUENCE [LARGE SCALE GENOMIC DNA]</scope>
    <source>
        <strain evidence="15">EP-1</strain>
        <tissue evidence="15">Whole</tissue>
    </source>
</reference>
<feature type="binding site" evidence="11">
    <location>
        <position position="199"/>
    </location>
    <ligand>
        <name>substrate</name>
    </ligand>
</feature>
<dbReference type="GO" id="GO:0004726">
    <property type="term" value="F:non-membrane spanning protein tyrosine phosphatase activity"/>
    <property type="evidence" value="ECO:0007669"/>
    <property type="project" value="TreeGrafter"/>
</dbReference>
<dbReference type="GO" id="GO:0005634">
    <property type="term" value="C:nucleus"/>
    <property type="evidence" value="ECO:0007669"/>
    <property type="project" value="TreeGrafter"/>
</dbReference>
<dbReference type="InterPro" id="IPR000242">
    <property type="entry name" value="PTP_cat"/>
</dbReference>
<dbReference type="AlphaFoldDB" id="A0AAN9A7W5"/>
<evidence type="ECO:0000256" key="7">
    <source>
        <dbReference type="ARBA" id="ARBA00022824"/>
    </source>
</evidence>
<feature type="active site" description="Phosphocysteine intermediate" evidence="10">
    <location>
        <position position="233"/>
    </location>
</feature>
<dbReference type="Pfam" id="PF00102">
    <property type="entry name" value="Y_phosphatase"/>
    <property type="match status" value="1"/>
</dbReference>
<accession>A0AAN9A7W5</accession>
<keyword evidence="8" id="KW-0904">Protein phosphatase</keyword>
<evidence type="ECO:0000256" key="11">
    <source>
        <dbReference type="PIRSR" id="PIRSR000926-2"/>
    </source>
</evidence>
<evidence type="ECO:0000256" key="4">
    <source>
        <dbReference type="ARBA" id="ARBA00013064"/>
    </source>
</evidence>
<evidence type="ECO:0000256" key="2">
    <source>
        <dbReference type="ARBA" id="ARBA00004308"/>
    </source>
</evidence>
<dbReference type="PANTHER" id="PTHR46047:SF3">
    <property type="entry name" value="TYROSINE-PROTEIN PHOSPHATASE NON-RECEPTOR TYPE 61F"/>
    <property type="match status" value="1"/>
</dbReference>
<evidence type="ECO:0000256" key="9">
    <source>
        <dbReference type="ARBA" id="ARBA00023136"/>
    </source>
</evidence>
<keyword evidence="7" id="KW-0256">Endoplasmic reticulum</keyword>
<name>A0AAN9A7W5_HALRR</name>
<evidence type="ECO:0000256" key="1">
    <source>
        <dbReference type="ARBA" id="ARBA00004240"/>
    </source>
</evidence>
<evidence type="ECO:0000256" key="3">
    <source>
        <dbReference type="ARBA" id="ARBA00009701"/>
    </source>
</evidence>
<protein>
    <recommendedName>
        <fullName evidence="4">protein-tyrosine-phosphatase</fullName>
        <ecNumber evidence="4">3.1.3.48</ecNumber>
    </recommendedName>
</protein>
<feature type="compositionally biased region" description="Low complexity" evidence="12">
    <location>
        <begin position="388"/>
        <end position="404"/>
    </location>
</feature>
<evidence type="ECO:0000259" key="14">
    <source>
        <dbReference type="PROSITE" id="PS50056"/>
    </source>
</evidence>
<dbReference type="PRINTS" id="PR00700">
    <property type="entry name" value="PRTYPHPHTASE"/>
</dbReference>
<proteinExistence type="inferred from homology"/>
<dbReference type="InterPro" id="IPR012265">
    <property type="entry name" value="Ptpn1/Ptpn2"/>
</dbReference>
<dbReference type="InterPro" id="IPR029021">
    <property type="entry name" value="Prot-tyrosine_phosphatase-like"/>
</dbReference>
<feature type="compositionally biased region" description="Basic and acidic residues" evidence="12">
    <location>
        <begin position="414"/>
        <end position="462"/>
    </location>
</feature>
<dbReference type="GO" id="GO:0046426">
    <property type="term" value="P:negative regulation of receptor signaling pathway via JAK-STAT"/>
    <property type="evidence" value="ECO:0007669"/>
    <property type="project" value="TreeGrafter"/>
</dbReference>
<dbReference type="InterPro" id="IPR000387">
    <property type="entry name" value="Tyr_Pase_dom"/>
</dbReference>
<dbReference type="GO" id="GO:0048666">
    <property type="term" value="P:neuron development"/>
    <property type="evidence" value="ECO:0007669"/>
    <property type="project" value="UniProtKB-ARBA"/>
</dbReference>
<evidence type="ECO:0000256" key="8">
    <source>
        <dbReference type="ARBA" id="ARBA00022912"/>
    </source>
</evidence>
<evidence type="ECO:0000256" key="6">
    <source>
        <dbReference type="ARBA" id="ARBA00022801"/>
    </source>
</evidence>
<feature type="compositionally biased region" description="Acidic residues" evidence="12">
    <location>
        <begin position="349"/>
        <end position="363"/>
    </location>
</feature>
<evidence type="ECO:0000256" key="10">
    <source>
        <dbReference type="PIRSR" id="PIRSR000926-1"/>
    </source>
</evidence>
<dbReference type="InterPro" id="IPR016130">
    <property type="entry name" value="Tyr_Pase_AS"/>
</dbReference>
<dbReference type="EMBL" id="JAXCGZ010013247">
    <property type="protein sequence ID" value="KAK7073147.1"/>
    <property type="molecule type" value="Genomic_DNA"/>
</dbReference>
<sequence length="462" mass="51668">MTDDRIPTSISVASEIEKEYKQLEESDAWNQVYQRIRSEGTFNLPCTAAKSSVNKNLNRYRDVLPYDHTRIVLSGTNTNFINASLVKVESVNRSYILTQGPLPQTSPHFWLMVWQQKVKGIIMLNKVIEKNQIKCHQYWPVGNSDGGDNTMAVSSVGLQVDLVSMDRHSHYNYSTLRLTENASGDSRTILHFHYTTWPDFGVPQSPEAFYKFLNVVRASGVLEPDVGPSVVHCSAGIGRSGTFCLVDTVLMMISKGLCDSGPGKVIEVLLDMRKQRMGLIQTPDQLRFSYQAIVYGANRLSEVNGKDPCEESSSEEPSLAEDLPPQPPPRTDSLTRSMIESQLAKELDGEGSETGPDDNEDYDDLSKDDDTMPPLPDEPNAESSGQDSSPPTSPNHSNSLSNNSTVRRRKAHAARRETTASKVKEMVEKQRANEKWQEKKRAKVGDEEERDTSQEVVKRARV</sequence>
<gene>
    <name evidence="15" type="primary">PTPN2</name>
    <name evidence="15" type="ORF">SK128_011364</name>
</gene>
<dbReference type="Gene3D" id="3.90.190.10">
    <property type="entry name" value="Protein tyrosine phosphatase superfamily"/>
    <property type="match status" value="1"/>
</dbReference>
<organism evidence="15 16">
    <name type="scientific">Halocaridina rubra</name>
    <name type="common">Hawaiian red shrimp</name>
    <dbReference type="NCBI Taxonomy" id="373956"/>
    <lineage>
        <taxon>Eukaryota</taxon>
        <taxon>Metazoa</taxon>
        <taxon>Ecdysozoa</taxon>
        <taxon>Arthropoda</taxon>
        <taxon>Crustacea</taxon>
        <taxon>Multicrustacea</taxon>
        <taxon>Malacostraca</taxon>
        <taxon>Eumalacostraca</taxon>
        <taxon>Eucarida</taxon>
        <taxon>Decapoda</taxon>
        <taxon>Pleocyemata</taxon>
        <taxon>Caridea</taxon>
        <taxon>Atyoidea</taxon>
        <taxon>Atyidae</taxon>
        <taxon>Halocaridina</taxon>
    </lineage>
</organism>
<evidence type="ECO:0000256" key="5">
    <source>
        <dbReference type="ARBA" id="ARBA00022553"/>
    </source>
</evidence>
<feature type="binding site" evidence="11">
    <location>
        <begin position="233"/>
        <end position="239"/>
    </location>
    <ligand>
        <name>substrate</name>
    </ligand>
</feature>
<comment type="subcellular location">
    <subcellularLocation>
        <location evidence="2">Endomembrane system</location>
    </subcellularLocation>
    <subcellularLocation>
        <location evidence="1">Endoplasmic reticulum</location>
    </subcellularLocation>
</comment>
<dbReference type="PIRSF" id="PIRSF000926">
    <property type="entry name" value="Tyr-Ptase_nr1"/>
    <property type="match status" value="1"/>
</dbReference>
<feature type="domain" description="Tyrosine specific protein phosphatases" evidence="14">
    <location>
        <begin position="207"/>
        <end position="287"/>
    </location>
</feature>
<evidence type="ECO:0000313" key="15">
    <source>
        <dbReference type="EMBL" id="KAK7073147.1"/>
    </source>
</evidence>
<evidence type="ECO:0000259" key="13">
    <source>
        <dbReference type="PROSITE" id="PS50055"/>
    </source>
</evidence>
<dbReference type="PROSITE" id="PS50055">
    <property type="entry name" value="TYR_PHOSPHATASE_PTP"/>
    <property type="match status" value="1"/>
</dbReference>
<dbReference type="PROSITE" id="PS00383">
    <property type="entry name" value="TYR_PHOSPHATASE_1"/>
    <property type="match status" value="1"/>
</dbReference>
<dbReference type="GO" id="GO:0070373">
    <property type="term" value="P:negative regulation of ERK1 and ERK2 cascade"/>
    <property type="evidence" value="ECO:0007669"/>
    <property type="project" value="TreeGrafter"/>
</dbReference>